<organism evidence="2">
    <name type="scientific">Sesamum radiatum</name>
    <name type="common">Black benniseed</name>
    <dbReference type="NCBI Taxonomy" id="300843"/>
    <lineage>
        <taxon>Eukaryota</taxon>
        <taxon>Viridiplantae</taxon>
        <taxon>Streptophyta</taxon>
        <taxon>Embryophyta</taxon>
        <taxon>Tracheophyta</taxon>
        <taxon>Spermatophyta</taxon>
        <taxon>Magnoliopsida</taxon>
        <taxon>eudicotyledons</taxon>
        <taxon>Gunneridae</taxon>
        <taxon>Pentapetalae</taxon>
        <taxon>asterids</taxon>
        <taxon>lamiids</taxon>
        <taxon>Lamiales</taxon>
        <taxon>Pedaliaceae</taxon>
        <taxon>Sesamum</taxon>
    </lineage>
</organism>
<proteinExistence type="predicted"/>
<comment type="caution">
    <text evidence="2">The sequence shown here is derived from an EMBL/GenBank/DDBJ whole genome shotgun (WGS) entry which is preliminary data.</text>
</comment>
<dbReference type="EMBL" id="JACGWJ010000003">
    <property type="protein sequence ID" value="KAL0431454.1"/>
    <property type="molecule type" value="Genomic_DNA"/>
</dbReference>
<protein>
    <submittedName>
        <fullName evidence="2">Uncharacterized protein</fullName>
    </submittedName>
</protein>
<reference evidence="2" key="1">
    <citation type="submission" date="2020-06" db="EMBL/GenBank/DDBJ databases">
        <authorList>
            <person name="Li T."/>
            <person name="Hu X."/>
            <person name="Zhang T."/>
            <person name="Song X."/>
            <person name="Zhang H."/>
            <person name="Dai N."/>
            <person name="Sheng W."/>
            <person name="Hou X."/>
            <person name="Wei L."/>
        </authorList>
    </citation>
    <scope>NUCLEOTIDE SEQUENCE</scope>
    <source>
        <strain evidence="2">G02</strain>
        <tissue evidence="2">Leaf</tissue>
    </source>
</reference>
<dbReference type="AlphaFoldDB" id="A0AAW2VNW9"/>
<feature type="region of interest" description="Disordered" evidence="1">
    <location>
        <begin position="1"/>
        <end position="37"/>
    </location>
</feature>
<gene>
    <name evidence="2" type="ORF">Sradi_0771400</name>
</gene>
<sequence length="259" mass="29514">MEQVKLHPMNKPCSMRSHATHEQASPPLHVEPPPPGVPPQEAMIQLTQEALLILIHNVSTRVATQPMAQFTAQHLVNPPLPSPRRSRELSSALEEKAQRQEEVNSRVSRPEVAKTQEQHPLNCSNLLSPSLQGEWRILICYWSSLLHNEVSCDLAEALPPGVKVSDLPEYDGTGDPQEHLDKLYAKIDWYDLSDTAYCKVFRTTLSKYVLAWFKPTARRNYLQPRVVDSTFFASILHEQESAKKRPHICLPFVREKMSR</sequence>
<feature type="compositionally biased region" description="Basic and acidic residues" evidence="1">
    <location>
        <begin position="85"/>
        <end position="117"/>
    </location>
</feature>
<evidence type="ECO:0000256" key="1">
    <source>
        <dbReference type="SAM" id="MobiDB-lite"/>
    </source>
</evidence>
<feature type="region of interest" description="Disordered" evidence="1">
    <location>
        <begin position="74"/>
        <end position="119"/>
    </location>
</feature>
<name>A0AAW2VNW9_SESRA</name>
<reference evidence="2" key="2">
    <citation type="journal article" date="2024" name="Plant">
        <title>Genomic evolution and insights into agronomic trait innovations of Sesamum species.</title>
        <authorList>
            <person name="Miao H."/>
            <person name="Wang L."/>
            <person name="Qu L."/>
            <person name="Liu H."/>
            <person name="Sun Y."/>
            <person name="Le M."/>
            <person name="Wang Q."/>
            <person name="Wei S."/>
            <person name="Zheng Y."/>
            <person name="Lin W."/>
            <person name="Duan Y."/>
            <person name="Cao H."/>
            <person name="Xiong S."/>
            <person name="Wang X."/>
            <person name="Wei L."/>
            <person name="Li C."/>
            <person name="Ma Q."/>
            <person name="Ju M."/>
            <person name="Zhao R."/>
            <person name="Li G."/>
            <person name="Mu C."/>
            <person name="Tian Q."/>
            <person name="Mei H."/>
            <person name="Zhang T."/>
            <person name="Gao T."/>
            <person name="Zhang H."/>
        </authorList>
    </citation>
    <scope>NUCLEOTIDE SEQUENCE</scope>
    <source>
        <strain evidence="2">G02</strain>
    </source>
</reference>
<accession>A0AAW2VNW9</accession>
<evidence type="ECO:0000313" key="2">
    <source>
        <dbReference type="EMBL" id="KAL0431454.1"/>
    </source>
</evidence>